<dbReference type="InterPro" id="IPR039426">
    <property type="entry name" value="TonB-dep_rcpt-like"/>
</dbReference>
<dbReference type="Proteomes" id="UP000440224">
    <property type="component" value="Unassembled WGS sequence"/>
</dbReference>
<dbReference type="InterPro" id="IPR000531">
    <property type="entry name" value="Beta-barrel_TonB"/>
</dbReference>
<dbReference type="GO" id="GO:0044718">
    <property type="term" value="P:siderophore transmembrane transport"/>
    <property type="evidence" value="ECO:0007669"/>
    <property type="project" value="TreeGrafter"/>
</dbReference>
<evidence type="ECO:0000313" key="12">
    <source>
        <dbReference type="Proteomes" id="UP000440224"/>
    </source>
</evidence>
<dbReference type="EMBL" id="WJIE01000005">
    <property type="protein sequence ID" value="MRG94269.1"/>
    <property type="molecule type" value="Genomic_DNA"/>
</dbReference>
<accession>A0A6N7PQR9</accession>
<evidence type="ECO:0000256" key="3">
    <source>
        <dbReference type="ARBA" id="ARBA00022452"/>
    </source>
</evidence>
<dbReference type="InterPro" id="IPR036942">
    <property type="entry name" value="Beta-barrel_TonB_sf"/>
</dbReference>
<dbReference type="SUPFAM" id="SSF56935">
    <property type="entry name" value="Porins"/>
    <property type="match status" value="1"/>
</dbReference>
<keyword evidence="4" id="KW-0812">Transmembrane</keyword>
<evidence type="ECO:0000259" key="10">
    <source>
        <dbReference type="Pfam" id="PF00593"/>
    </source>
</evidence>
<keyword evidence="2" id="KW-0813">Transport</keyword>
<evidence type="ECO:0000256" key="7">
    <source>
        <dbReference type="ARBA" id="ARBA00023136"/>
    </source>
</evidence>
<proteinExistence type="predicted"/>
<dbReference type="PANTHER" id="PTHR30069">
    <property type="entry name" value="TONB-DEPENDENT OUTER MEMBRANE RECEPTOR"/>
    <property type="match status" value="1"/>
</dbReference>
<keyword evidence="9" id="KW-0998">Cell outer membrane</keyword>
<evidence type="ECO:0000256" key="1">
    <source>
        <dbReference type="ARBA" id="ARBA00004571"/>
    </source>
</evidence>
<evidence type="ECO:0000256" key="2">
    <source>
        <dbReference type="ARBA" id="ARBA00022448"/>
    </source>
</evidence>
<reference evidence="11 12" key="1">
    <citation type="submission" date="2019-10" db="EMBL/GenBank/DDBJ databases">
        <title>A soil myxobacterium in the family Polyangiaceae.</title>
        <authorList>
            <person name="Li Y."/>
            <person name="Wang J."/>
        </authorList>
    </citation>
    <scope>NUCLEOTIDE SEQUENCE [LARGE SCALE GENOMIC DNA]</scope>
    <source>
        <strain evidence="11 12">DSM 14734</strain>
    </source>
</reference>
<comment type="subcellular location">
    <subcellularLocation>
        <location evidence="1">Cell outer membrane</location>
        <topology evidence="1">Multi-pass membrane protein</topology>
    </subcellularLocation>
</comment>
<gene>
    <name evidence="11" type="ORF">GF068_20420</name>
</gene>
<dbReference type="Pfam" id="PF00593">
    <property type="entry name" value="TonB_dep_Rec_b-barrel"/>
    <property type="match status" value="1"/>
</dbReference>
<dbReference type="AlphaFoldDB" id="A0A6N7PQR9"/>
<sequence>MTVEGDKAPAGSVSLRRRDIREMPGVLGDPYRAIEVQPGVTPTASGLPYYYIRGAPPGNIGFFYDGVRVPLLFHVGAGPSVISAPLVSRVTLHMGPYPADIGRLAGAAVEAEAAPFPNEWKGEGAFRFVDVGGVVEGPVGDKTTVLVGGHYAFGGHILSALIDNVDFGYGDYQARVSRRVGERGRFTALVFGAWDYLAATTDAGGEKDVLLDADFHRLDLRYDHEFDSGAKVRAALMLGLDRSRQVGAESASNGKIGARLRGSFPIGKGKALLRGGLDLMVDRYDIVHKEPCDIAVEGCASGPLGELDEAFRALFPSRWDTAVGAWADALVVLSDRATITPGLRVDHYTSMGNTALAVDPKITGRFGVGERVRIVPAFGVASQLPGFAPLPALQIGGITGGLQRSLQSSLGAEVKLSPIPVEISGSLFRQVTFNLTDPIGSDRGTNLGPARFLSRSTGDAYGLELSGRGALRKDLLFMASYTLSRSTRTSKSGLTTPSAVDRTHVAHVALLYDLGAGWKAGVRHVFYSGFPAQEAGSGASVEDPPRVRPFYRLDVRVSRRFRVGETGFVSLVLDMQNATLSKEVFDVTCARGICQPRLLGPITIPQVSVEAGF</sequence>
<comment type="caution">
    <text evidence="11">The sequence shown here is derived from an EMBL/GenBank/DDBJ whole genome shotgun (WGS) entry which is preliminary data.</text>
</comment>
<dbReference type="GO" id="GO:0015344">
    <property type="term" value="F:siderophore uptake transmembrane transporter activity"/>
    <property type="evidence" value="ECO:0007669"/>
    <property type="project" value="TreeGrafter"/>
</dbReference>
<keyword evidence="5" id="KW-0732">Signal</keyword>
<evidence type="ECO:0000256" key="6">
    <source>
        <dbReference type="ARBA" id="ARBA00023077"/>
    </source>
</evidence>
<dbReference type="PANTHER" id="PTHR30069:SF29">
    <property type="entry name" value="HEMOGLOBIN AND HEMOGLOBIN-HAPTOGLOBIN-BINDING PROTEIN 1-RELATED"/>
    <property type="match status" value="1"/>
</dbReference>
<keyword evidence="7" id="KW-0472">Membrane</keyword>
<name>A0A6N7PQR9_9BACT</name>
<keyword evidence="8 11" id="KW-0675">Receptor</keyword>
<dbReference type="Gene3D" id="2.40.170.20">
    <property type="entry name" value="TonB-dependent receptor, beta-barrel domain"/>
    <property type="match status" value="1"/>
</dbReference>
<organism evidence="11 12">
    <name type="scientific">Polyangium spumosum</name>
    <dbReference type="NCBI Taxonomy" id="889282"/>
    <lineage>
        <taxon>Bacteria</taxon>
        <taxon>Pseudomonadati</taxon>
        <taxon>Myxococcota</taxon>
        <taxon>Polyangia</taxon>
        <taxon>Polyangiales</taxon>
        <taxon>Polyangiaceae</taxon>
        <taxon>Polyangium</taxon>
    </lineage>
</organism>
<keyword evidence="6" id="KW-0798">TonB box</keyword>
<keyword evidence="3" id="KW-1134">Transmembrane beta strand</keyword>
<keyword evidence="12" id="KW-1185">Reference proteome</keyword>
<evidence type="ECO:0000313" key="11">
    <source>
        <dbReference type="EMBL" id="MRG94269.1"/>
    </source>
</evidence>
<protein>
    <submittedName>
        <fullName evidence="11">TonB-dependent receptor</fullName>
    </submittedName>
</protein>
<evidence type="ECO:0000256" key="5">
    <source>
        <dbReference type="ARBA" id="ARBA00022729"/>
    </source>
</evidence>
<evidence type="ECO:0000256" key="9">
    <source>
        <dbReference type="ARBA" id="ARBA00023237"/>
    </source>
</evidence>
<feature type="domain" description="TonB-dependent receptor-like beta-barrel" evidence="10">
    <location>
        <begin position="162"/>
        <end position="577"/>
    </location>
</feature>
<evidence type="ECO:0000256" key="4">
    <source>
        <dbReference type="ARBA" id="ARBA00022692"/>
    </source>
</evidence>
<dbReference type="GO" id="GO:0009279">
    <property type="term" value="C:cell outer membrane"/>
    <property type="evidence" value="ECO:0007669"/>
    <property type="project" value="UniProtKB-SubCell"/>
</dbReference>
<evidence type="ECO:0000256" key="8">
    <source>
        <dbReference type="ARBA" id="ARBA00023170"/>
    </source>
</evidence>